<protein>
    <submittedName>
        <fullName evidence="2">Uncharacterized protein</fullName>
    </submittedName>
</protein>
<feature type="region of interest" description="Disordered" evidence="1">
    <location>
        <begin position="224"/>
        <end position="322"/>
    </location>
</feature>
<keyword evidence="3" id="KW-1185">Reference proteome</keyword>
<dbReference type="EMBL" id="JANPWB010000011">
    <property type="protein sequence ID" value="KAJ1122245.1"/>
    <property type="molecule type" value="Genomic_DNA"/>
</dbReference>
<dbReference type="Proteomes" id="UP001066276">
    <property type="component" value="Chromosome 7"/>
</dbReference>
<reference evidence="2" key="1">
    <citation type="journal article" date="2022" name="bioRxiv">
        <title>Sequencing and chromosome-scale assembly of the giantPleurodeles waltlgenome.</title>
        <authorList>
            <person name="Brown T."/>
            <person name="Elewa A."/>
            <person name="Iarovenko S."/>
            <person name="Subramanian E."/>
            <person name="Araus A.J."/>
            <person name="Petzold A."/>
            <person name="Susuki M."/>
            <person name="Suzuki K.-i.T."/>
            <person name="Hayashi T."/>
            <person name="Toyoda A."/>
            <person name="Oliveira C."/>
            <person name="Osipova E."/>
            <person name="Leigh N.D."/>
            <person name="Simon A."/>
            <person name="Yun M.H."/>
        </authorList>
    </citation>
    <scope>NUCLEOTIDE SEQUENCE</scope>
    <source>
        <strain evidence="2">20211129_DDA</strain>
        <tissue evidence="2">Liver</tissue>
    </source>
</reference>
<proteinExistence type="predicted"/>
<accession>A0AAV7P505</accession>
<feature type="compositionally biased region" description="Polar residues" evidence="1">
    <location>
        <begin position="265"/>
        <end position="278"/>
    </location>
</feature>
<sequence length="326" mass="33677">MRSSLLPGTKEGTPTDYAGTVLYLELSSPRPAFSPGQANQAGKEGKLRGVTPCAGYRRLILGLCGATKSGSSPRRRRVPQGPRGTSSTRGPVPCTPGHQRLSGGATFIPARTLVSLTGAGECALFVLPLHALAEVREVSPLSNWSSIGSRPSSARSNVPSVWIPSHFPFPPTSEAGVPFSCAWPRVCFRCCGLRPGLGVPGRPPRGPRVSSALLTPLTASGFASGGVRSPHSKGAPHCAARSVSASPGAGRRSSSPLPLQAGARQLSSSAGGSPSVDTPTPLKRPRPERGPDLFVSLTVGSGSERPHLGSRSQPRRGGPDLVAILF</sequence>
<evidence type="ECO:0000313" key="3">
    <source>
        <dbReference type="Proteomes" id="UP001066276"/>
    </source>
</evidence>
<feature type="compositionally biased region" description="Low complexity" evidence="1">
    <location>
        <begin position="239"/>
        <end position="256"/>
    </location>
</feature>
<dbReference type="AlphaFoldDB" id="A0AAV7P505"/>
<comment type="caution">
    <text evidence="2">The sequence shown here is derived from an EMBL/GenBank/DDBJ whole genome shotgun (WGS) entry which is preliminary data.</text>
</comment>
<evidence type="ECO:0000256" key="1">
    <source>
        <dbReference type="SAM" id="MobiDB-lite"/>
    </source>
</evidence>
<name>A0AAV7P505_PLEWA</name>
<feature type="region of interest" description="Disordered" evidence="1">
    <location>
        <begin position="67"/>
        <end position="98"/>
    </location>
</feature>
<evidence type="ECO:0000313" key="2">
    <source>
        <dbReference type="EMBL" id="KAJ1122245.1"/>
    </source>
</evidence>
<organism evidence="2 3">
    <name type="scientific">Pleurodeles waltl</name>
    <name type="common">Iberian ribbed newt</name>
    <dbReference type="NCBI Taxonomy" id="8319"/>
    <lineage>
        <taxon>Eukaryota</taxon>
        <taxon>Metazoa</taxon>
        <taxon>Chordata</taxon>
        <taxon>Craniata</taxon>
        <taxon>Vertebrata</taxon>
        <taxon>Euteleostomi</taxon>
        <taxon>Amphibia</taxon>
        <taxon>Batrachia</taxon>
        <taxon>Caudata</taxon>
        <taxon>Salamandroidea</taxon>
        <taxon>Salamandridae</taxon>
        <taxon>Pleurodelinae</taxon>
        <taxon>Pleurodeles</taxon>
    </lineage>
</organism>
<gene>
    <name evidence="2" type="ORF">NDU88_000745</name>
</gene>